<keyword evidence="2" id="KW-1185">Reference proteome</keyword>
<dbReference type="EMBL" id="LFIV01000271">
    <property type="protein sequence ID" value="KZL64567.1"/>
    <property type="molecule type" value="Genomic_DNA"/>
</dbReference>
<dbReference type="Proteomes" id="UP000076552">
    <property type="component" value="Unassembled WGS sequence"/>
</dbReference>
<reference evidence="1 2" key="1">
    <citation type="submission" date="2015-06" db="EMBL/GenBank/DDBJ databases">
        <title>Survival trade-offs in plant roots during colonization by closely related pathogenic and mutualistic fungi.</title>
        <authorList>
            <person name="Hacquard S."/>
            <person name="Kracher B."/>
            <person name="Hiruma K."/>
            <person name="Weinman A."/>
            <person name="Muench P."/>
            <person name="Garrido Oter R."/>
            <person name="Ver Loren van Themaat E."/>
            <person name="Dallerey J.-F."/>
            <person name="Damm U."/>
            <person name="Henrissat B."/>
            <person name="Lespinet O."/>
            <person name="Thon M."/>
            <person name="Kemen E."/>
            <person name="McHardy A.C."/>
            <person name="Schulze-Lefert P."/>
            <person name="O'Connell R.J."/>
        </authorList>
    </citation>
    <scope>NUCLEOTIDE SEQUENCE [LARGE SCALE GENOMIC DNA]</scope>
    <source>
        <strain evidence="1 2">0861</strain>
    </source>
</reference>
<evidence type="ECO:0000313" key="2">
    <source>
        <dbReference type="Proteomes" id="UP000076552"/>
    </source>
</evidence>
<name>A0A166ME32_9PEZI</name>
<organism evidence="1 2">
    <name type="scientific">Colletotrichum tofieldiae</name>
    <dbReference type="NCBI Taxonomy" id="708197"/>
    <lineage>
        <taxon>Eukaryota</taxon>
        <taxon>Fungi</taxon>
        <taxon>Dikarya</taxon>
        <taxon>Ascomycota</taxon>
        <taxon>Pezizomycotina</taxon>
        <taxon>Sordariomycetes</taxon>
        <taxon>Hypocreomycetidae</taxon>
        <taxon>Glomerellales</taxon>
        <taxon>Glomerellaceae</taxon>
        <taxon>Colletotrichum</taxon>
        <taxon>Colletotrichum spaethianum species complex</taxon>
    </lineage>
</organism>
<accession>A0A166ME32</accession>
<sequence length="236" mass="27003">MYGGPLLRGDRPSNLRFNNLLNLLMFEGHQKFLTDYILMHDSKSLWQIFEHVRVQPSFQSRSCHEIGTWYLLTPPLSSPSVEWQPGSCSIEFTGFLRTVVRMYEVRYPTHWLAGILTGICEGSITTTARSPWKLVLHPDDLKKYCSHNGKALLGHGELGLLRCPVSVLEWSITFPKFLEKDIRVPHSNLVFINSSMDGPRKPILLSLLQDDEERDASNYAKFCDRRVCTCSQPSSM</sequence>
<protein>
    <submittedName>
        <fullName evidence="1">Tetratricopeptide-like protein</fullName>
    </submittedName>
</protein>
<proteinExistence type="predicted"/>
<evidence type="ECO:0000313" key="1">
    <source>
        <dbReference type="EMBL" id="KZL64567.1"/>
    </source>
</evidence>
<dbReference type="STRING" id="708197.A0A166ME32"/>
<dbReference type="AlphaFoldDB" id="A0A166ME32"/>
<gene>
    <name evidence="1" type="ORF">CT0861_06674</name>
</gene>
<comment type="caution">
    <text evidence="1">The sequence shown here is derived from an EMBL/GenBank/DDBJ whole genome shotgun (WGS) entry which is preliminary data.</text>
</comment>